<gene>
    <name evidence="7" type="ORF">EC501_12755</name>
</gene>
<proteinExistence type="predicted"/>
<feature type="domain" description="DUF1232" evidence="6">
    <location>
        <begin position="77"/>
        <end position="111"/>
    </location>
</feature>
<name>A0A3M8H6J8_9BACI</name>
<evidence type="ECO:0000256" key="3">
    <source>
        <dbReference type="ARBA" id="ARBA00022989"/>
    </source>
</evidence>
<keyword evidence="2 5" id="KW-0812">Transmembrane</keyword>
<evidence type="ECO:0000313" key="8">
    <source>
        <dbReference type="Proteomes" id="UP000279909"/>
    </source>
</evidence>
<dbReference type="GO" id="GO:0012505">
    <property type="term" value="C:endomembrane system"/>
    <property type="evidence" value="ECO:0007669"/>
    <property type="project" value="UniProtKB-SubCell"/>
</dbReference>
<organism evidence="7 8">
    <name type="scientific">Lysinibacillus halotolerans</name>
    <dbReference type="NCBI Taxonomy" id="1368476"/>
    <lineage>
        <taxon>Bacteria</taxon>
        <taxon>Bacillati</taxon>
        <taxon>Bacillota</taxon>
        <taxon>Bacilli</taxon>
        <taxon>Bacillales</taxon>
        <taxon>Bacillaceae</taxon>
        <taxon>Lysinibacillus</taxon>
    </lineage>
</organism>
<keyword evidence="3 5" id="KW-1133">Transmembrane helix</keyword>
<reference evidence="7 8" key="1">
    <citation type="journal article" date="2014" name="Int. J. Syst. Evol. Microbiol.">
        <title>Lysinibacillus halotolerans sp. nov., isolated from saline-alkaline soil.</title>
        <authorList>
            <person name="Kong D."/>
            <person name="Wang Y."/>
            <person name="Zhao B."/>
            <person name="Li Y."/>
            <person name="Song J."/>
            <person name="Zhai Y."/>
            <person name="Zhang C."/>
            <person name="Wang H."/>
            <person name="Chen X."/>
            <person name="Zhao B."/>
            <person name="Ruan Z."/>
        </authorList>
    </citation>
    <scope>NUCLEOTIDE SEQUENCE [LARGE SCALE GENOMIC DNA]</scope>
    <source>
        <strain evidence="7 8">MCCC 1A12703</strain>
    </source>
</reference>
<dbReference type="EMBL" id="RHLQ01000033">
    <property type="protein sequence ID" value="RNC98003.1"/>
    <property type="molecule type" value="Genomic_DNA"/>
</dbReference>
<dbReference type="InterPro" id="IPR010652">
    <property type="entry name" value="DUF1232"/>
</dbReference>
<comment type="subcellular location">
    <subcellularLocation>
        <location evidence="1">Endomembrane system</location>
        <topology evidence="1">Multi-pass membrane protein</topology>
    </subcellularLocation>
</comment>
<feature type="transmembrane region" description="Helical" evidence="5">
    <location>
        <begin position="48"/>
        <end position="66"/>
    </location>
</feature>
<evidence type="ECO:0000313" key="7">
    <source>
        <dbReference type="EMBL" id="RNC98003.1"/>
    </source>
</evidence>
<dbReference type="Pfam" id="PF06803">
    <property type="entry name" value="DUF1232"/>
    <property type="match status" value="1"/>
</dbReference>
<sequence length="149" mass="17176">MIVLWKNNRLSFLEEEVKLEENLQLETTIRGKEKYYSPNKFLNKVKKYGMNLGFRVLYGVAILYCALKSPDMPKEHKLMILGVLGYFILPIDLIADILPTVGLADDIVIITKAISVIYSSITDEMKEEAHELLKNIFGEKYEPSIEYEI</sequence>
<dbReference type="Proteomes" id="UP000279909">
    <property type="component" value="Unassembled WGS sequence"/>
</dbReference>
<evidence type="ECO:0000256" key="5">
    <source>
        <dbReference type="SAM" id="Phobius"/>
    </source>
</evidence>
<protein>
    <submittedName>
        <fullName evidence="7">DUF1232 domain-containing protein</fullName>
    </submittedName>
</protein>
<evidence type="ECO:0000256" key="4">
    <source>
        <dbReference type="ARBA" id="ARBA00023136"/>
    </source>
</evidence>
<keyword evidence="8" id="KW-1185">Reference proteome</keyword>
<evidence type="ECO:0000259" key="6">
    <source>
        <dbReference type="Pfam" id="PF06803"/>
    </source>
</evidence>
<accession>A0A3M8H6J8</accession>
<evidence type="ECO:0000256" key="2">
    <source>
        <dbReference type="ARBA" id="ARBA00022692"/>
    </source>
</evidence>
<feature type="transmembrane region" description="Helical" evidence="5">
    <location>
        <begin position="78"/>
        <end position="98"/>
    </location>
</feature>
<dbReference type="AlphaFoldDB" id="A0A3M8H6J8"/>
<dbReference type="OrthoDB" id="9793277at2"/>
<comment type="caution">
    <text evidence="7">The sequence shown here is derived from an EMBL/GenBank/DDBJ whole genome shotgun (WGS) entry which is preliminary data.</text>
</comment>
<evidence type="ECO:0000256" key="1">
    <source>
        <dbReference type="ARBA" id="ARBA00004127"/>
    </source>
</evidence>
<keyword evidence="4 5" id="KW-0472">Membrane</keyword>